<evidence type="ECO:0000313" key="3">
    <source>
        <dbReference type="Proteomes" id="UP001165082"/>
    </source>
</evidence>
<name>A0A9W7G7I0_9STRA</name>
<feature type="compositionally biased region" description="Acidic residues" evidence="1">
    <location>
        <begin position="218"/>
        <end position="230"/>
    </location>
</feature>
<dbReference type="OrthoDB" id="10509454at2759"/>
<protein>
    <submittedName>
        <fullName evidence="2">Uncharacterized protein</fullName>
    </submittedName>
</protein>
<gene>
    <name evidence="2" type="ORF">TrRE_jg11937</name>
</gene>
<proteinExistence type="predicted"/>
<keyword evidence="3" id="KW-1185">Reference proteome</keyword>
<evidence type="ECO:0000256" key="1">
    <source>
        <dbReference type="SAM" id="MobiDB-lite"/>
    </source>
</evidence>
<dbReference type="AlphaFoldDB" id="A0A9W7G7I0"/>
<feature type="compositionally biased region" description="Basic and acidic residues" evidence="1">
    <location>
        <begin position="184"/>
        <end position="209"/>
    </location>
</feature>
<feature type="compositionally biased region" description="Polar residues" evidence="1">
    <location>
        <begin position="592"/>
        <end position="608"/>
    </location>
</feature>
<feature type="region of interest" description="Disordered" evidence="1">
    <location>
        <begin position="590"/>
        <end position="625"/>
    </location>
</feature>
<accession>A0A9W7G7I0</accession>
<dbReference type="Proteomes" id="UP001165082">
    <property type="component" value="Unassembled WGS sequence"/>
</dbReference>
<dbReference type="EMBL" id="BRXZ01007945">
    <property type="protein sequence ID" value="GMI36389.1"/>
    <property type="molecule type" value="Genomic_DNA"/>
</dbReference>
<comment type="caution">
    <text evidence="2">The sequence shown here is derived from an EMBL/GenBank/DDBJ whole genome shotgun (WGS) entry which is preliminary data.</text>
</comment>
<organism evidence="2 3">
    <name type="scientific">Triparma retinervis</name>
    <dbReference type="NCBI Taxonomy" id="2557542"/>
    <lineage>
        <taxon>Eukaryota</taxon>
        <taxon>Sar</taxon>
        <taxon>Stramenopiles</taxon>
        <taxon>Ochrophyta</taxon>
        <taxon>Bolidophyceae</taxon>
        <taxon>Parmales</taxon>
        <taxon>Triparmaceae</taxon>
        <taxon>Triparma</taxon>
    </lineage>
</organism>
<reference evidence="2" key="1">
    <citation type="submission" date="2022-07" db="EMBL/GenBank/DDBJ databases">
        <title>Genome analysis of Parmales, a sister group of diatoms, reveals the evolutionary specialization of diatoms from phago-mixotrophs to photoautotrophs.</title>
        <authorList>
            <person name="Ban H."/>
            <person name="Sato S."/>
            <person name="Yoshikawa S."/>
            <person name="Kazumasa Y."/>
            <person name="Nakamura Y."/>
            <person name="Ichinomiya M."/>
            <person name="Saitoh K."/>
            <person name="Sato N."/>
            <person name="Blanc-Mathieu R."/>
            <person name="Endo H."/>
            <person name="Kuwata A."/>
            <person name="Ogata H."/>
        </authorList>
    </citation>
    <scope>NUCLEOTIDE SEQUENCE</scope>
</reference>
<feature type="region of interest" description="Disordered" evidence="1">
    <location>
        <begin position="184"/>
        <end position="248"/>
    </location>
</feature>
<feature type="region of interest" description="Disordered" evidence="1">
    <location>
        <begin position="360"/>
        <end position="390"/>
    </location>
</feature>
<feature type="compositionally biased region" description="Acidic residues" evidence="1">
    <location>
        <begin position="364"/>
        <end position="383"/>
    </location>
</feature>
<sequence length="655" mass="72579">MLIHPLTADRITLAMTHVATSSSEPHIQRVTLPLTSKMKQLDCVTRPPHSKLRIKLRTSQGKGVAPAFTHHYPNLHVCLLTEANTFMVVRLKHNAHPKREHLEPVFHISIPSPFYAPIFTTRKYEFAKPTSTTPIEITILTSSHLYNVALHPATLFERSPFETSAYGPVLEVDVREPYWVKVGEREPGWGGKGGEDDFRNEARENEARRFKGGGRGGEEEETEIETETEGEERTGHGGEEKEEGGEEGVKTVHSGFSYFMGYNIKTNPGRWLGKDDSGEKLNEIWETMTASEREEWKSKADDLERGREYPFPYTSISAKGGEEVMWGRLGVKGVYRSGGLGEFPLAELDGVKELVSSKALNDHNDDDDDDSDDDDDDDLDDDKEGGASKSTPKYCDSSYFLVFNLTTSCCIAAHVILVAGKGMETPQDQPFLPLGSNPLPASARHHRKIPEHRIAKLNGFNIRSLGALTMYLSNDSLLFPSSVSDLEDRHSYPIVPIREGFGGGTIENFESVIAAVKADYEKGSRGGLRNEDGRVEVIKSNLTKSVVKCNGQREKGTLEMVCKRSGNFHFRRGFLAERIKNRDGFKVDGESIDNSLGKNSDGSNNSRFENILSGGGGGGKKKKKVKFKKGFERTQMGMEVGSNVGSLWDAGDTDL</sequence>
<evidence type="ECO:0000313" key="2">
    <source>
        <dbReference type="EMBL" id="GMI36389.1"/>
    </source>
</evidence>